<dbReference type="PROSITE" id="PS51198">
    <property type="entry name" value="UVRD_HELICASE_ATP_BIND"/>
    <property type="match status" value="1"/>
</dbReference>
<dbReference type="InterPro" id="IPR014016">
    <property type="entry name" value="UvrD-like_ATP-bd"/>
</dbReference>
<dbReference type="CDD" id="cd18807">
    <property type="entry name" value="SF1_C_UvrD"/>
    <property type="match status" value="1"/>
</dbReference>
<keyword evidence="1 9" id="KW-0547">Nucleotide-binding</keyword>
<evidence type="ECO:0000259" key="11">
    <source>
        <dbReference type="PROSITE" id="PS51217"/>
    </source>
</evidence>
<dbReference type="PANTHER" id="PTHR11070:SF2">
    <property type="entry name" value="ATP-DEPENDENT DNA HELICASE SRS2"/>
    <property type="match status" value="1"/>
</dbReference>
<feature type="domain" description="UvrD-like helicase C-terminal" evidence="11">
    <location>
        <begin position="286"/>
        <end position="552"/>
    </location>
</feature>
<evidence type="ECO:0000313" key="12">
    <source>
        <dbReference type="EMBL" id="MBU5677636.1"/>
    </source>
</evidence>
<keyword evidence="3 9" id="KW-0347">Helicase</keyword>
<proteinExistence type="predicted"/>
<sequence>MIEQYLEELNKQQLEAVKHYNGPCMVYAGPGSGKTTVITHRVGYLIQHYKVDPNKILVISFTKAAADEMRLRFESSYDWLLHGKQHVNFGTFHSVFFRILRSYYRYDLSNILNEGEKFGIIKNIVRTLGVGNKLDDELIKDIILDIGLFKSNILNIDDFSPNSMSKDDFNRVVLSYENYKNDCHKIDFDDMLTKCYELLISQPTVLQAIRNMYQYILIDEFQDINSVQFEIIKLLSSSKENLFVVGDDDQSIYSFRGAKPNFILEFDKIYKNTIRIILNLNYRSQENIISTANKLISNNDLRIKKSMLSTKEPGVDIQLFRPKTRELENKELSDLINSLIKEGYSYSDIAVIYRTNILSSSIVDSLLDSNIPFASRENIYNIYEHWMAKDLVAYLRSALDINDREAVKRIINRPTRYITNKAMNEADGYHKDFITSLKVKGNLMPYQISYLDRLEVDMKTLSHLETRKAISYIRKEIGYDEYIYNYSIEKQISTNGLIEVLDELEETSSKHSSIMQFINHIKEFKESLYDNKRNYSYKDNQVELLTMHSAKGLEFKVVIIVEAVEDIIPHSKSKDEESIEEERRLFYVAITRAKERLYIYAPLNKYDKKAEISRFINEMEILNEKKSKLEKGQEIIHRVFGKGFIESINKSMIKVRFCNNNETKELDIVTCLENNLIY</sequence>
<dbReference type="InterPro" id="IPR000212">
    <property type="entry name" value="DNA_helicase_UvrD/REP"/>
</dbReference>
<comment type="caution">
    <text evidence="12">The sequence shown here is derived from an EMBL/GenBank/DDBJ whole genome shotgun (WGS) entry which is preliminary data.</text>
</comment>
<dbReference type="GO" id="GO:0004386">
    <property type="term" value="F:helicase activity"/>
    <property type="evidence" value="ECO:0007669"/>
    <property type="project" value="UniProtKB-KW"/>
</dbReference>
<evidence type="ECO:0000256" key="5">
    <source>
        <dbReference type="ARBA" id="ARBA00023235"/>
    </source>
</evidence>
<dbReference type="RefSeq" id="WP_216418542.1">
    <property type="nucleotide sequence ID" value="NZ_JAHLQK010000006.1"/>
</dbReference>
<dbReference type="Proteomes" id="UP000779508">
    <property type="component" value="Unassembled WGS sequence"/>
</dbReference>
<dbReference type="PROSITE" id="PS51217">
    <property type="entry name" value="UVRD_HELICASE_CTER"/>
    <property type="match status" value="1"/>
</dbReference>
<evidence type="ECO:0000256" key="7">
    <source>
        <dbReference type="ARBA" id="ARBA00034808"/>
    </source>
</evidence>
<evidence type="ECO:0000256" key="2">
    <source>
        <dbReference type="ARBA" id="ARBA00022801"/>
    </source>
</evidence>
<evidence type="ECO:0000313" key="13">
    <source>
        <dbReference type="Proteomes" id="UP000779508"/>
    </source>
</evidence>
<dbReference type="Pfam" id="PF00580">
    <property type="entry name" value="UvrD-helicase"/>
    <property type="match status" value="1"/>
</dbReference>
<evidence type="ECO:0000256" key="9">
    <source>
        <dbReference type="PROSITE-ProRule" id="PRU00560"/>
    </source>
</evidence>
<reference evidence="12 13" key="1">
    <citation type="submission" date="2021-06" db="EMBL/GenBank/DDBJ databases">
        <authorList>
            <person name="Sun Q."/>
            <person name="Li D."/>
        </authorList>
    </citation>
    <scope>NUCLEOTIDE SEQUENCE [LARGE SCALE GENOMIC DNA]</scope>
    <source>
        <strain evidence="12 13">MSJ-5</strain>
    </source>
</reference>
<comment type="catalytic activity">
    <reaction evidence="6">
        <text>Couples ATP hydrolysis with the unwinding of duplex DNA by translocating in the 3'-5' direction.</text>
        <dbReference type="EC" id="5.6.2.4"/>
    </reaction>
</comment>
<protein>
    <recommendedName>
        <fullName evidence="7">DNA 3'-5' helicase</fullName>
        <ecNumber evidence="7">5.6.2.4</ecNumber>
    </recommendedName>
</protein>
<evidence type="ECO:0000256" key="1">
    <source>
        <dbReference type="ARBA" id="ARBA00022741"/>
    </source>
</evidence>
<keyword evidence="4 9" id="KW-0067">ATP-binding</keyword>
<dbReference type="EMBL" id="JAHLQK010000006">
    <property type="protein sequence ID" value="MBU5677636.1"/>
    <property type="molecule type" value="Genomic_DNA"/>
</dbReference>
<keyword evidence="13" id="KW-1185">Reference proteome</keyword>
<comment type="catalytic activity">
    <reaction evidence="8">
        <text>ATP + H2O = ADP + phosphate + H(+)</text>
        <dbReference type="Rhea" id="RHEA:13065"/>
        <dbReference type="ChEBI" id="CHEBI:15377"/>
        <dbReference type="ChEBI" id="CHEBI:15378"/>
        <dbReference type="ChEBI" id="CHEBI:30616"/>
        <dbReference type="ChEBI" id="CHEBI:43474"/>
        <dbReference type="ChEBI" id="CHEBI:456216"/>
        <dbReference type="EC" id="5.6.2.4"/>
    </reaction>
</comment>
<accession>A0ABS6G673</accession>
<evidence type="ECO:0000256" key="4">
    <source>
        <dbReference type="ARBA" id="ARBA00022840"/>
    </source>
</evidence>
<keyword evidence="5" id="KW-0413">Isomerase</keyword>
<feature type="binding site" evidence="9">
    <location>
        <begin position="28"/>
        <end position="35"/>
    </location>
    <ligand>
        <name>ATP</name>
        <dbReference type="ChEBI" id="CHEBI:30616"/>
    </ligand>
</feature>
<organism evidence="12 13">
    <name type="scientific">Alkaliphilus flagellatus</name>
    <dbReference type="NCBI Taxonomy" id="2841507"/>
    <lineage>
        <taxon>Bacteria</taxon>
        <taxon>Bacillati</taxon>
        <taxon>Bacillota</taxon>
        <taxon>Clostridia</taxon>
        <taxon>Peptostreptococcales</taxon>
        <taxon>Natronincolaceae</taxon>
        <taxon>Alkaliphilus</taxon>
    </lineage>
</organism>
<feature type="domain" description="UvrD-like helicase ATP-binding" evidence="10">
    <location>
        <begin position="7"/>
        <end position="285"/>
    </location>
</feature>
<name>A0ABS6G673_9FIRM</name>
<evidence type="ECO:0000256" key="8">
    <source>
        <dbReference type="ARBA" id="ARBA00048988"/>
    </source>
</evidence>
<evidence type="ECO:0000256" key="3">
    <source>
        <dbReference type="ARBA" id="ARBA00022806"/>
    </source>
</evidence>
<keyword evidence="2 9" id="KW-0378">Hydrolase</keyword>
<dbReference type="PANTHER" id="PTHR11070">
    <property type="entry name" value="UVRD / RECB / PCRA DNA HELICASE FAMILY MEMBER"/>
    <property type="match status" value="1"/>
</dbReference>
<dbReference type="EC" id="5.6.2.4" evidence="7"/>
<dbReference type="InterPro" id="IPR014017">
    <property type="entry name" value="DNA_helicase_UvrD-like_C"/>
</dbReference>
<dbReference type="Pfam" id="PF13361">
    <property type="entry name" value="UvrD_C"/>
    <property type="match status" value="1"/>
</dbReference>
<evidence type="ECO:0000256" key="6">
    <source>
        <dbReference type="ARBA" id="ARBA00034617"/>
    </source>
</evidence>
<evidence type="ECO:0000259" key="10">
    <source>
        <dbReference type="PROSITE" id="PS51198"/>
    </source>
</evidence>
<gene>
    <name evidence="12" type="ORF">KQI88_14540</name>
</gene>
<dbReference type="CDD" id="cd17932">
    <property type="entry name" value="DEXQc_UvrD"/>
    <property type="match status" value="1"/>
</dbReference>